<dbReference type="InterPro" id="IPR018378">
    <property type="entry name" value="C-type_lectin_CS"/>
</dbReference>
<evidence type="ECO:0000256" key="1">
    <source>
        <dbReference type="ARBA" id="ARBA00023157"/>
    </source>
</evidence>
<dbReference type="SMART" id="SM00034">
    <property type="entry name" value="CLECT"/>
    <property type="match status" value="1"/>
</dbReference>
<feature type="domain" description="C-type lectin" evidence="2">
    <location>
        <begin position="76"/>
        <end position="179"/>
    </location>
</feature>
<dbReference type="Proteomes" id="UP000002852">
    <property type="component" value="Unassembled WGS sequence"/>
</dbReference>
<dbReference type="InterPro" id="IPR016187">
    <property type="entry name" value="CTDL_fold"/>
</dbReference>
<dbReference type="PANTHER" id="PTHR45784">
    <property type="entry name" value="C-TYPE LECTIN DOMAIN FAMILY 20 MEMBER A-RELATED"/>
    <property type="match status" value="1"/>
</dbReference>
<keyword evidence="4" id="KW-1185">Reference proteome</keyword>
<evidence type="ECO:0000313" key="3">
    <source>
        <dbReference type="Ensembl" id="ENSXMAP00000035245.1"/>
    </source>
</evidence>
<evidence type="ECO:0000313" key="4">
    <source>
        <dbReference type="Proteomes" id="UP000002852"/>
    </source>
</evidence>
<dbReference type="FunCoup" id="A0A3B5QXY3">
    <property type="interactions" value="21"/>
</dbReference>
<dbReference type="PANTHER" id="PTHR45784:SF3">
    <property type="entry name" value="C-TYPE LECTIN DOMAIN FAMILY 4 MEMBER K-LIKE-RELATED"/>
    <property type="match status" value="1"/>
</dbReference>
<accession>A0A3B5QXY3</accession>
<evidence type="ECO:0000259" key="2">
    <source>
        <dbReference type="PROSITE" id="PS50041"/>
    </source>
</evidence>
<name>A0A3B5QXY3_XIPMA</name>
<dbReference type="InParanoid" id="A0A3B5QXY3"/>
<protein>
    <recommendedName>
        <fullName evidence="2">C-type lectin domain-containing protein</fullName>
    </recommendedName>
</protein>
<reference evidence="4" key="2">
    <citation type="journal article" date="2013" name="Nat. Genet.">
        <title>The genome of the platyfish, Xiphophorus maculatus, provides insights into evolutionary adaptation and several complex traits.</title>
        <authorList>
            <person name="Schartl M."/>
            <person name="Walter R.B."/>
            <person name="Shen Y."/>
            <person name="Garcia T."/>
            <person name="Catchen J."/>
            <person name="Amores A."/>
            <person name="Braasch I."/>
            <person name="Chalopin D."/>
            <person name="Volff J.N."/>
            <person name="Lesch K.P."/>
            <person name="Bisazza A."/>
            <person name="Minx P."/>
            <person name="Hillier L."/>
            <person name="Wilson R.K."/>
            <person name="Fuerstenberg S."/>
            <person name="Boore J."/>
            <person name="Searle S."/>
            <person name="Postlethwait J.H."/>
            <person name="Warren W.C."/>
        </authorList>
    </citation>
    <scope>NUCLEOTIDE SEQUENCE [LARGE SCALE GENOMIC DNA]</scope>
    <source>
        <strain evidence="4">JP 163 A</strain>
    </source>
</reference>
<dbReference type="Pfam" id="PF00059">
    <property type="entry name" value="Lectin_C"/>
    <property type="match status" value="1"/>
</dbReference>
<dbReference type="AlphaFoldDB" id="A0A3B5QXY3"/>
<organism evidence="3 4">
    <name type="scientific">Xiphophorus maculatus</name>
    <name type="common">Southern platyfish</name>
    <name type="synonym">Platypoecilus maculatus</name>
    <dbReference type="NCBI Taxonomy" id="8083"/>
    <lineage>
        <taxon>Eukaryota</taxon>
        <taxon>Metazoa</taxon>
        <taxon>Chordata</taxon>
        <taxon>Craniata</taxon>
        <taxon>Vertebrata</taxon>
        <taxon>Euteleostomi</taxon>
        <taxon>Actinopterygii</taxon>
        <taxon>Neopterygii</taxon>
        <taxon>Teleostei</taxon>
        <taxon>Neoteleostei</taxon>
        <taxon>Acanthomorphata</taxon>
        <taxon>Ovalentaria</taxon>
        <taxon>Atherinomorphae</taxon>
        <taxon>Cyprinodontiformes</taxon>
        <taxon>Poeciliidae</taxon>
        <taxon>Poeciliinae</taxon>
        <taxon>Xiphophorus</taxon>
    </lineage>
</organism>
<sequence length="187" mass="21353">MAAAPDGCSMDGCSTGWLQHGWLQHGWLQHGWLQHGWIPQIHKEQSLLLFSSAIQIDLQVFLFDCYGLFSGTNPTFYYSSTKRSWTEAQSFCREHYRDLASVRHLSDNKVIQGLVQRAAWMGLYRDSWKWADGGNSSFRNWNRDEPNHNGKEGCAAANFGNVGKWEDWSCGEKKAFVCYAGEESFTL</sequence>
<keyword evidence="1" id="KW-1015">Disulfide bond</keyword>
<dbReference type="GeneTree" id="ENSGT00940000163911"/>
<dbReference type="SUPFAM" id="SSF56436">
    <property type="entry name" value="C-type lectin-like"/>
    <property type="match status" value="1"/>
</dbReference>
<dbReference type="PROSITE" id="PS00615">
    <property type="entry name" value="C_TYPE_LECTIN_1"/>
    <property type="match status" value="1"/>
</dbReference>
<reference evidence="4" key="1">
    <citation type="submission" date="2012-01" db="EMBL/GenBank/DDBJ databases">
        <authorList>
            <person name="Walter R."/>
            <person name="Schartl M."/>
            <person name="Warren W."/>
        </authorList>
    </citation>
    <scope>NUCLEOTIDE SEQUENCE [LARGE SCALE GENOMIC DNA]</scope>
    <source>
        <strain evidence="4">JP 163 A</strain>
    </source>
</reference>
<reference evidence="3" key="4">
    <citation type="submission" date="2025-09" db="UniProtKB">
        <authorList>
            <consortium name="Ensembl"/>
        </authorList>
    </citation>
    <scope>IDENTIFICATION</scope>
    <source>
        <strain evidence="3">JP 163 A</strain>
    </source>
</reference>
<dbReference type="Ensembl" id="ENSXMAT00000042039.1">
    <property type="protein sequence ID" value="ENSXMAP00000035245.1"/>
    <property type="gene ID" value="ENSXMAG00000028679.1"/>
</dbReference>
<dbReference type="InterPro" id="IPR001304">
    <property type="entry name" value="C-type_lectin-like"/>
</dbReference>
<dbReference type="InterPro" id="IPR016186">
    <property type="entry name" value="C-type_lectin-like/link_sf"/>
</dbReference>
<dbReference type="PROSITE" id="PS50041">
    <property type="entry name" value="C_TYPE_LECTIN_2"/>
    <property type="match status" value="1"/>
</dbReference>
<dbReference type="Gene3D" id="3.10.100.10">
    <property type="entry name" value="Mannose-Binding Protein A, subunit A"/>
    <property type="match status" value="1"/>
</dbReference>
<proteinExistence type="predicted"/>
<reference evidence="3" key="3">
    <citation type="submission" date="2025-08" db="UniProtKB">
        <authorList>
            <consortium name="Ensembl"/>
        </authorList>
    </citation>
    <scope>IDENTIFICATION</scope>
    <source>
        <strain evidence="3">JP 163 A</strain>
    </source>
</reference>